<feature type="transmembrane region" description="Helical" evidence="1">
    <location>
        <begin position="98"/>
        <end position="122"/>
    </location>
</feature>
<dbReference type="AlphaFoldDB" id="A0A914PRA1"/>
<feature type="transmembrane region" description="Helical" evidence="1">
    <location>
        <begin position="128"/>
        <end position="153"/>
    </location>
</feature>
<dbReference type="PANTHER" id="PTHR22943">
    <property type="entry name" value="7-TRANSMEMBRANE DOMAIN RECEPTOR C.ELEGANS"/>
    <property type="match status" value="1"/>
</dbReference>
<feature type="transmembrane region" description="Helical" evidence="1">
    <location>
        <begin position="47"/>
        <end position="71"/>
    </location>
</feature>
<dbReference type="Pfam" id="PF10326">
    <property type="entry name" value="7TM_GPCR_Str"/>
    <property type="match status" value="1"/>
</dbReference>
<evidence type="ECO:0000313" key="2">
    <source>
        <dbReference type="Proteomes" id="UP000887578"/>
    </source>
</evidence>
<keyword evidence="1" id="KW-1133">Transmembrane helix</keyword>
<dbReference type="PANTHER" id="PTHR22943:SF248">
    <property type="entry name" value="SEVEN TM RECEPTOR"/>
    <property type="match status" value="1"/>
</dbReference>
<keyword evidence="2" id="KW-1185">Reference proteome</keyword>
<dbReference type="InterPro" id="IPR019428">
    <property type="entry name" value="7TM_GPCR_serpentine_rcpt_Str"/>
</dbReference>
<organism evidence="2 3">
    <name type="scientific">Panagrolaimus davidi</name>
    <dbReference type="NCBI Taxonomy" id="227884"/>
    <lineage>
        <taxon>Eukaryota</taxon>
        <taxon>Metazoa</taxon>
        <taxon>Ecdysozoa</taxon>
        <taxon>Nematoda</taxon>
        <taxon>Chromadorea</taxon>
        <taxon>Rhabditida</taxon>
        <taxon>Tylenchina</taxon>
        <taxon>Panagrolaimomorpha</taxon>
        <taxon>Panagrolaimoidea</taxon>
        <taxon>Panagrolaimidae</taxon>
        <taxon>Panagrolaimus</taxon>
    </lineage>
</organism>
<proteinExistence type="predicted"/>
<accession>A0A914PRA1</accession>
<dbReference type="Proteomes" id="UP000887578">
    <property type="component" value="Unplaced"/>
</dbReference>
<evidence type="ECO:0000313" key="3">
    <source>
        <dbReference type="WBParaSite" id="PDA_v2.g17350.t1"/>
    </source>
</evidence>
<sequence>MALIYHAGFTIKEGDEEFATQVLKDLLLETGEISVHISGVSRNGNQLLLLFASCAIGLMTLNYIIIGFCVFKIQARLRILHPILSSLNRRMQSQISQILFIQATSPLVVSIIPLGYLCYIIISGGTAFWSTTILTMGFNWVPFTNAIITMTIIREFRPKISNFYKILTEKLPTQMTNFNATNTTTPWILSHGSVYIGETTANN</sequence>
<protein>
    <submittedName>
        <fullName evidence="3">G protein-coupled receptor</fullName>
    </submittedName>
</protein>
<dbReference type="WBParaSite" id="PDA_v2.g17350.t1">
    <property type="protein sequence ID" value="PDA_v2.g17350.t1"/>
    <property type="gene ID" value="PDA_v2.g17350"/>
</dbReference>
<reference evidence="3" key="1">
    <citation type="submission" date="2022-11" db="UniProtKB">
        <authorList>
            <consortium name="WormBaseParasite"/>
        </authorList>
    </citation>
    <scope>IDENTIFICATION</scope>
</reference>
<keyword evidence="1" id="KW-0472">Membrane</keyword>
<name>A0A914PRA1_9BILA</name>
<keyword evidence="1" id="KW-0812">Transmembrane</keyword>
<evidence type="ECO:0000256" key="1">
    <source>
        <dbReference type="SAM" id="Phobius"/>
    </source>
</evidence>